<dbReference type="InterPro" id="IPR000866">
    <property type="entry name" value="AhpC/TSA"/>
</dbReference>
<protein>
    <submittedName>
        <fullName evidence="7">Peroxiredoxin family protein</fullName>
        <ecNumber evidence="7">1.11.1.24</ecNumber>
    </submittedName>
</protein>
<name>A0ABW0EUX9_9PSEU</name>
<dbReference type="InterPro" id="IPR009908">
    <property type="entry name" value="Methylamine_util_MauE"/>
</dbReference>
<dbReference type="Pfam" id="PF07291">
    <property type="entry name" value="MauE"/>
    <property type="match status" value="1"/>
</dbReference>
<keyword evidence="7" id="KW-0575">Peroxidase</keyword>
<dbReference type="EC" id="1.11.1.24" evidence="7"/>
<evidence type="ECO:0000313" key="7">
    <source>
        <dbReference type="EMBL" id="MFC5290050.1"/>
    </source>
</evidence>
<dbReference type="RefSeq" id="WP_378249922.1">
    <property type="nucleotide sequence ID" value="NZ_JBHSKF010000014.1"/>
</dbReference>
<dbReference type="InterPro" id="IPR036249">
    <property type="entry name" value="Thioredoxin-like_sf"/>
</dbReference>
<evidence type="ECO:0000256" key="5">
    <source>
        <dbReference type="SAM" id="Phobius"/>
    </source>
</evidence>
<dbReference type="PROSITE" id="PS51352">
    <property type="entry name" value="THIOREDOXIN_2"/>
    <property type="match status" value="1"/>
</dbReference>
<reference evidence="8" key="1">
    <citation type="journal article" date="2019" name="Int. J. Syst. Evol. Microbiol.">
        <title>The Global Catalogue of Microorganisms (GCM) 10K type strain sequencing project: providing services to taxonomists for standard genome sequencing and annotation.</title>
        <authorList>
            <consortium name="The Broad Institute Genomics Platform"/>
            <consortium name="The Broad Institute Genome Sequencing Center for Infectious Disease"/>
            <person name="Wu L."/>
            <person name="Ma J."/>
        </authorList>
    </citation>
    <scope>NUCLEOTIDE SEQUENCE [LARGE SCALE GENOMIC DNA]</scope>
    <source>
        <strain evidence="8">CCUG 59778</strain>
    </source>
</reference>
<feature type="transmembrane region" description="Helical" evidence="5">
    <location>
        <begin position="45"/>
        <end position="64"/>
    </location>
</feature>
<feature type="domain" description="Thioredoxin" evidence="6">
    <location>
        <begin position="163"/>
        <end position="303"/>
    </location>
</feature>
<feature type="transmembrane region" description="Helical" evidence="5">
    <location>
        <begin position="70"/>
        <end position="89"/>
    </location>
</feature>
<dbReference type="GO" id="GO:0140824">
    <property type="term" value="F:thioredoxin-dependent peroxiredoxin activity"/>
    <property type="evidence" value="ECO:0007669"/>
    <property type="project" value="UniProtKB-EC"/>
</dbReference>
<sequence length="312" mass="32199">MADVELFCRVLLAAVFTASALGKARDPRGFARYLGLIGFPIRVRSVAVVAVVVGELVTAAGLAVGVRVAYLSAAVLTVLFSGGLVVAMRGRATVCHCFGPGREPVSGRHLARNAVLVVAAIAGWSLAGFPGDPAHPVIAVAAGLAACGLAVVLPELGAAGTVLPRGRRAPSFTAATLDGGTFAIDDHRRTAVVLVFLSPGCASCDRQLPRVLQVRQVLANSGVLVLPVFFDDAHDSRAEISAYAAANDVPDQSLVADADSPLAGTYNPKRRTPFYYVIDSGSISGSGVVGGADWSADLRALLAERPTRPLTH</sequence>
<accession>A0ABW0EUX9</accession>
<keyword evidence="3 5" id="KW-1133">Transmembrane helix</keyword>
<gene>
    <name evidence="7" type="ORF">ACFPM7_23600</name>
</gene>
<keyword evidence="2 5" id="KW-0812">Transmembrane</keyword>
<dbReference type="EMBL" id="JBHSKF010000014">
    <property type="protein sequence ID" value="MFC5290050.1"/>
    <property type="molecule type" value="Genomic_DNA"/>
</dbReference>
<dbReference type="Proteomes" id="UP001596157">
    <property type="component" value="Unassembled WGS sequence"/>
</dbReference>
<dbReference type="Pfam" id="PF00578">
    <property type="entry name" value="AhpC-TSA"/>
    <property type="match status" value="1"/>
</dbReference>
<keyword evidence="7" id="KW-0560">Oxidoreductase</keyword>
<dbReference type="InterPro" id="IPR013766">
    <property type="entry name" value="Thioredoxin_domain"/>
</dbReference>
<comment type="caution">
    <text evidence="7">The sequence shown here is derived from an EMBL/GenBank/DDBJ whole genome shotgun (WGS) entry which is preliminary data.</text>
</comment>
<feature type="transmembrane region" description="Helical" evidence="5">
    <location>
        <begin position="110"/>
        <end position="131"/>
    </location>
</feature>
<keyword evidence="4 5" id="KW-0472">Membrane</keyword>
<proteinExistence type="predicted"/>
<feature type="transmembrane region" description="Helical" evidence="5">
    <location>
        <begin position="137"/>
        <end position="158"/>
    </location>
</feature>
<comment type="subcellular location">
    <subcellularLocation>
        <location evidence="1">Membrane</location>
        <topology evidence="1">Multi-pass membrane protein</topology>
    </subcellularLocation>
</comment>
<evidence type="ECO:0000256" key="1">
    <source>
        <dbReference type="ARBA" id="ARBA00004141"/>
    </source>
</evidence>
<dbReference type="Gene3D" id="3.40.30.10">
    <property type="entry name" value="Glutaredoxin"/>
    <property type="match status" value="1"/>
</dbReference>
<feature type="transmembrane region" description="Helical" evidence="5">
    <location>
        <begin position="6"/>
        <end position="24"/>
    </location>
</feature>
<evidence type="ECO:0000256" key="2">
    <source>
        <dbReference type="ARBA" id="ARBA00022692"/>
    </source>
</evidence>
<evidence type="ECO:0000259" key="6">
    <source>
        <dbReference type="PROSITE" id="PS51352"/>
    </source>
</evidence>
<keyword evidence="8" id="KW-1185">Reference proteome</keyword>
<evidence type="ECO:0000256" key="4">
    <source>
        <dbReference type="ARBA" id="ARBA00023136"/>
    </source>
</evidence>
<evidence type="ECO:0000256" key="3">
    <source>
        <dbReference type="ARBA" id="ARBA00022989"/>
    </source>
</evidence>
<evidence type="ECO:0000313" key="8">
    <source>
        <dbReference type="Proteomes" id="UP001596157"/>
    </source>
</evidence>
<organism evidence="7 8">
    <name type="scientific">Actinokineospora guangxiensis</name>
    <dbReference type="NCBI Taxonomy" id="1490288"/>
    <lineage>
        <taxon>Bacteria</taxon>
        <taxon>Bacillati</taxon>
        <taxon>Actinomycetota</taxon>
        <taxon>Actinomycetes</taxon>
        <taxon>Pseudonocardiales</taxon>
        <taxon>Pseudonocardiaceae</taxon>
        <taxon>Actinokineospora</taxon>
    </lineage>
</organism>
<dbReference type="SUPFAM" id="SSF52833">
    <property type="entry name" value="Thioredoxin-like"/>
    <property type="match status" value="1"/>
</dbReference>